<organism evidence="3 4">
    <name type="scientific">Pseudidiomarina taiwanensis</name>
    <dbReference type="NCBI Taxonomy" id="337250"/>
    <lineage>
        <taxon>Bacteria</taxon>
        <taxon>Pseudomonadati</taxon>
        <taxon>Pseudomonadota</taxon>
        <taxon>Gammaproteobacteria</taxon>
        <taxon>Alteromonadales</taxon>
        <taxon>Idiomarinaceae</taxon>
        <taxon>Pseudidiomarina</taxon>
    </lineage>
</organism>
<dbReference type="Pfam" id="PF13670">
    <property type="entry name" value="PepSY_2"/>
    <property type="match status" value="1"/>
</dbReference>
<feature type="chain" id="PRO_5019431843" evidence="1">
    <location>
        <begin position="24"/>
        <end position="92"/>
    </location>
</feature>
<evidence type="ECO:0000313" key="3">
    <source>
        <dbReference type="EMBL" id="RUO78379.1"/>
    </source>
</evidence>
<dbReference type="OrthoDB" id="5625293at2"/>
<protein>
    <submittedName>
        <fullName evidence="3">PepSY domain-containing protein</fullName>
    </submittedName>
</protein>
<feature type="signal peptide" evidence="1">
    <location>
        <begin position="1"/>
        <end position="23"/>
    </location>
</feature>
<evidence type="ECO:0000313" key="4">
    <source>
        <dbReference type="Proteomes" id="UP000288279"/>
    </source>
</evidence>
<dbReference type="Proteomes" id="UP000288279">
    <property type="component" value="Unassembled WGS sequence"/>
</dbReference>
<accession>A0A432ZKB3</accession>
<reference evidence="3 4" key="1">
    <citation type="journal article" date="2011" name="Front. Microbiol.">
        <title>Genomic signatures of strain selection and enhancement in Bacillus atrophaeus var. globigii, a historical biowarfare simulant.</title>
        <authorList>
            <person name="Gibbons H.S."/>
            <person name="Broomall S.M."/>
            <person name="McNew L.A."/>
            <person name="Daligault H."/>
            <person name="Chapman C."/>
            <person name="Bruce D."/>
            <person name="Karavis M."/>
            <person name="Krepps M."/>
            <person name="McGregor P.A."/>
            <person name="Hong C."/>
            <person name="Park K.H."/>
            <person name="Akmal A."/>
            <person name="Feldman A."/>
            <person name="Lin J.S."/>
            <person name="Chang W.E."/>
            <person name="Higgs B.W."/>
            <person name="Demirev P."/>
            <person name="Lindquist J."/>
            <person name="Liem A."/>
            <person name="Fochler E."/>
            <person name="Read T.D."/>
            <person name="Tapia R."/>
            <person name="Johnson S."/>
            <person name="Bishop-Lilly K.A."/>
            <person name="Detter C."/>
            <person name="Han C."/>
            <person name="Sozhamannan S."/>
            <person name="Rosenzweig C.N."/>
            <person name="Skowronski E.W."/>
        </authorList>
    </citation>
    <scope>NUCLEOTIDE SEQUENCE [LARGE SCALE GENOMIC DNA]</scope>
    <source>
        <strain evidence="3 4">PIT1</strain>
    </source>
</reference>
<dbReference type="PROSITE" id="PS51257">
    <property type="entry name" value="PROKAR_LIPOPROTEIN"/>
    <property type="match status" value="1"/>
</dbReference>
<feature type="domain" description="PepSY" evidence="2">
    <location>
        <begin position="10"/>
        <end position="90"/>
    </location>
</feature>
<comment type="caution">
    <text evidence="3">The sequence shown here is derived from an EMBL/GenBank/DDBJ whole genome shotgun (WGS) entry which is preliminary data.</text>
</comment>
<gene>
    <name evidence="3" type="ORF">CWI83_04940</name>
</gene>
<dbReference type="EMBL" id="PIQG01000002">
    <property type="protein sequence ID" value="RUO78379.1"/>
    <property type="molecule type" value="Genomic_DNA"/>
</dbReference>
<name>A0A432ZKB3_9GAMM</name>
<keyword evidence="1" id="KW-0732">Signal</keyword>
<dbReference type="RefSeq" id="WP_126826560.1">
    <property type="nucleotide sequence ID" value="NZ_PIQG01000002.1"/>
</dbReference>
<sequence length="92" mass="10049">MNVLKLSASVAGVMLLVGCGAQSTTVCTDAPMSEWLDQTAFQQQLLSDGYQISEFKVTDGQCYEIYGFNPAGEKVEIYFNPVDGSVVKEEKE</sequence>
<evidence type="ECO:0000259" key="2">
    <source>
        <dbReference type="Pfam" id="PF13670"/>
    </source>
</evidence>
<dbReference type="InterPro" id="IPR025711">
    <property type="entry name" value="PepSY"/>
</dbReference>
<evidence type="ECO:0000256" key="1">
    <source>
        <dbReference type="SAM" id="SignalP"/>
    </source>
</evidence>
<proteinExistence type="predicted"/>
<dbReference type="AlphaFoldDB" id="A0A432ZKB3"/>
<keyword evidence="4" id="KW-1185">Reference proteome</keyword>